<dbReference type="RefSeq" id="XP_011389151.1">
    <property type="nucleotide sequence ID" value="XM_011390849.1"/>
</dbReference>
<dbReference type="GO" id="GO:0005576">
    <property type="term" value="C:extracellular region"/>
    <property type="evidence" value="ECO:0000318"/>
    <property type="project" value="GO_Central"/>
</dbReference>
<reference evidence="4 5" key="1">
    <citation type="journal article" date="2006" name="Nature">
        <title>Insights from the genome of the biotrophic fungal plant pathogen Ustilago maydis.</title>
        <authorList>
            <person name="Kamper J."/>
            <person name="Kahmann R."/>
            <person name="Bolker M."/>
            <person name="Ma L.J."/>
            <person name="Brefort T."/>
            <person name="Saville B.J."/>
            <person name="Banuett F."/>
            <person name="Kronstad J.W."/>
            <person name="Gold S.E."/>
            <person name="Muller O."/>
            <person name="Perlin M.H."/>
            <person name="Wosten H.A."/>
            <person name="de Vries R."/>
            <person name="Ruiz-Herrera J."/>
            <person name="Reynaga-Pena C.G."/>
            <person name="Snetselaar K."/>
            <person name="McCann M."/>
            <person name="Perez-Martin J."/>
            <person name="Feldbrugge M."/>
            <person name="Basse C.W."/>
            <person name="Steinberg G."/>
            <person name="Ibeas J.I."/>
            <person name="Holloman W."/>
            <person name="Guzman P."/>
            <person name="Farman M."/>
            <person name="Stajich J.E."/>
            <person name="Sentandreu R."/>
            <person name="Gonzalez-Prieto J.M."/>
            <person name="Kennell J.C."/>
            <person name="Molina L."/>
            <person name="Schirawski J."/>
            <person name="Mendoza-Mendoza A."/>
            <person name="Greilinger D."/>
            <person name="Munch K."/>
            <person name="Rossel N."/>
            <person name="Scherer M."/>
            <person name="Vranes M."/>
            <person name="Ladendorf O."/>
            <person name="Vincon V."/>
            <person name="Fuchs U."/>
            <person name="Sandrock B."/>
            <person name="Meng S."/>
            <person name="Ho E.C."/>
            <person name="Cahill M.J."/>
            <person name="Boyce K.J."/>
            <person name="Klose J."/>
            <person name="Klosterman S.J."/>
            <person name="Deelstra H.J."/>
            <person name="Ortiz-Castellanos L."/>
            <person name="Li W."/>
            <person name="Sanchez-Alonso P."/>
            <person name="Schreier P.H."/>
            <person name="Hauser-Hahn I."/>
            <person name="Vaupel M."/>
            <person name="Koopmann E."/>
            <person name="Friedrich G."/>
            <person name="Voss H."/>
            <person name="Schluter T."/>
            <person name="Margolis J."/>
            <person name="Platt D."/>
            <person name="Swimmer C."/>
            <person name="Gnirke A."/>
            <person name="Chen F."/>
            <person name="Vysotskaia V."/>
            <person name="Mannhaupt G."/>
            <person name="Guldener U."/>
            <person name="Munsterkotter M."/>
            <person name="Haase D."/>
            <person name="Oesterheld M."/>
            <person name="Mewes H.W."/>
            <person name="Mauceli E.W."/>
            <person name="DeCaprio D."/>
            <person name="Wade C.M."/>
            <person name="Butler J."/>
            <person name="Young S."/>
            <person name="Jaffe D.B."/>
            <person name="Calvo S."/>
            <person name="Nusbaum C."/>
            <person name="Galagan J."/>
            <person name="Birren B.W."/>
        </authorList>
    </citation>
    <scope>NUCLEOTIDE SEQUENCE [LARGE SCALE GENOMIC DNA]</scope>
    <source>
        <strain evidence="5">DSM 14603 / FGSC 9021 / UM521</strain>
    </source>
</reference>
<keyword evidence="2" id="KW-1133">Transmembrane helix</keyword>
<keyword evidence="5" id="KW-1185">Reference proteome</keyword>
<comment type="similarity">
    <text evidence="1">Belongs to the glycosyl hydrolase 16 family.</text>
</comment>
<dbReference type="Proteomes" id="UP000000561">
    <property type="component" value="Chromosome 6"/>
</dbReference>
<evidence type="ECO:0000256" key="2">
    <source>
        <dbReference type="SAM" id="Phobius"/>
    </source>
</evidence>
<feature type="transmembrane region" description="Helical" evidence="2">
    <location>
        <begin position="180"/>
        <end position="204"/>
    </location>
</feature>
<dbReference type="AlphaFoldDB" id="A0A0D1C7H3"/>
<accession>A0A0D1C7H3</accession>
<dbReference type="OrthoDB" id="4781at2759"/>
<dbReference type="OMA" id="VWSQTGR"/>
<dbReference type="PROSITE" id="PS51762">
    <property type="entry name" value="GH16_2"/>
    <property type="match status" value="1"/>
</dbReference>
<evidence type="ECO:0000313" key="4">
    <source>
        <dbReference type="EMBL" id="KIS69472.1"/>
    </source>
</evidence>
<gene>
    <name evidence="4" type="ORF">UMAG_02803</name>
</gene>
<proteinExistence type="inferred from homology"/>
<dbReference type="GO" id="GO:0004553">
    <property type="term" value="F:hydrolase activity, hydrolyzing O-glycosyl compounds"/>
    <property type="evidence" value="ECO:0007669"/>
    <property type="project" value="InterPro"/>
</dbReference>
<dbReference type="VEuPathDB" id="FungiDB:UMAG_02803"/>
<dbReference type="eggNOG" id="ENOG502QRX5">
    <property type="taxonomic scope" value="Eukaryota"/>
</dbReference>
<evidence type="ECO:0000313" key="5">
    <source>
        <dbReference type="Proteomes" id="UP000000561"/>
    </source>
</evidence>
<dbReference type="InParanoid" id="A0A0D1C7H3"/>
<keyword evidence="2" id="KW-0812">Transmembrane</keyword>
<dbReference type="Pfam" id="PF00722">
    <property type="entry name" value="Glyco_hydro_16"/>
    <property type="match status" value="1"/>
</dbReference>
<dbReference type="KEGG" id="uma:UMAG_02803"/>
<protein>
    <recommendedName>
        <fullName evidence="3">GH16 domain-containing protein</fullName>
    </recommendedName>
</protein>
<dbReference type="GO" id="GO:0005975">
    <property type="term" value="P:carbohydrate metabolic process"/>
    <property type="evidence" value="ECO:0007669"/>
    <property type="project" value="InterPro"/>
</dbReference>
<dbReference type="GeneID" id="23563461"/>
<dbReference type="EMBL" id="CM003145">
    <property type="protein sequence ID" value="KIS69472.1"/>
    <property type="molecule type" value="Genomic_DNA"/>
</dbReference>
<name>A0A0D1C7H3_MYCMD</name>
<dbReference type="InterPro" id="IPR013320">
    <property type="entry name" value="ConA-like_dom_sf"/>
</dbReference>
<dbReference type="InterPro" id="IPR050546">
    <property type="entry name" value="Glycosyl_Hydrlase_16"/>
</dbReference>
<dbReference type="PANTHER" id="PTHR10963:SF55">
    <property type="entry name" value="GLYCOSIDE HYDROLASE FAMILY 16 PROTEIN"/>
    <property type="match status" value="1"/>
</dbReference>
<dbReference type="SUPFAM" id="SSF49899">
    <property type="entry name" value="Concanavalin A-like lectins/glucanases"/>
    <property type="match status" value="1"/>
</dbReference>
<dbReference type="PANTHER" id="PTHR10963">
    <property type="entry name" value="GLYCOSYL HYDROLASE-RELATED"/>
    <property type="match status" value="1"/>
</dbReference>
<organism evidence="4 5">
    <name type="scientific">Mycosarcoma maydis</name>
    <name type="common">Corn smut fungus</name>
    <name type="synonym">Ustilago maydis</name>
    <dbReference type="NCBI Taxonomy" id="5270"/>
    <lineage>
        <taxon>Eukaryota</taxon>
        <taxon>Fungi</taxon>
        <taxon>Dikarya</taxon>
        <taxon>Basidiomycota</taxon>
        <taxon>Ustilaginomycotina</taxon>
        <taxon>Ustilaginomycetes</taxon>
        <taxon>Ustilaginales</taxon>
        <taxon>Ustilaginaceae</taxon>
        <taxon>Mycosarcoma</taxon>
    </lineage>
</organism>
<feature type="domain" description="GH16" evidence="3">
    <location>
        <begin position="257"/>
        <end position="560"/>
    </location>
</feature>
<sequence length="560" mass="62615">MTSRHARGVVQSTDLDDASGIEPMEELREMPSIESVLHDGQLESGSGGIVGDCPAVTTMTMTAKMKNSRKARPAALDREALQTSATRLPACDHVEMQRARIFGNHKDAAVSSGATPASASLGSFRSIPEAGLYHAAINTSLTNVALRSRKACISHIASTTQRKVDKPWLSDHRRTKSHAVAFWTFVLAATTGLIGSALLLYMAYASVPRDKYCLVLDEQFQGRQLNRSIWFYEQQTGGFGNGEFEWTTDHANNTFIQDSTLYMVPTLTSDHVGEAAITNGYTLNLSASDVCTAANRSDVGRCVVTSNITSGEILPPVQSARIMTNFSTTIRYGRVEVRARMPTGSWLWPAIWMLPSTNVYGEWPRSGEIDIVESKGNAPTHRTSDAANNMHSTLHFGPSWLFDGYGFATKIRKLWHSYYDQQFHTFGLDWTPDGIFTWERSRVWRNLQVDFRRTKNFWSLGQFPERMANGTLLTNPWSAVAESTRAAPFDQHFYLILNVAVGGTNGFFQDGLDDNKPWSNHADNARKQFWDSRDQWLPTWPADPTKRGMAVQYVKMWQLC</sequence>
<dbReference type="InterPro" id="IPR000757">
    <property type="entry name" value="Beta-glucanase-like"/>
</dbReference>
<keyword evidence="2" id="KW-0472">Membrane</keyword>
<dbReference type="STRING" id="237631.A0A0D1C7H3"/>
<evidence type="ECO:0000256" key="1">
    <source>
        <dbReference type="ARBA" id="ARBA00006865"/>
    </source>
</evidence>
<dbReference type="FunFam" id="2.60.120.200:FF:000178">
    <property type="entry name" value="Glycoside hydrolase family 16 protein"/>
    <property type="match status" value="1"/>
</dbReference>
<evidence type="ECO:0000259" key="3">
    <source>
        <dbReference type="PROSITE" id="PS51762"/>
    </source>
</evidence>
<dbReference type="Gene3D" id="2.60.120.200">
    <property type="match status" value="1"/>
</dbReference>